<keyword evidence="1" id="KW-0472">Membrane</keyword>
<evidence type="ECO:0000313" key="3">
    <source>
        <dbReference type="Proteomes" id="UP000184364"/>
    </source>
</evidence>
<keyword evidence="1" id="KW-1133">Transmembrane helix</keyword>
<reference evidence="3" key="1">
    <citation type="submission" date="2016-11" db="EMBL/GenBank/DDBJ databases">
        <authorList>
            <person name="Varghese N."/>
            <person name="Submissions S."/>
        </authorList>
    </citation>
    <scope>NUCLEOTIDE SEQUENCE [LARGE SCALE GENOMIC DNA]</scope>
    <source>
        <strain evidence="3">DSM 26899</strain>
    </source>
</reference>
<evidence type="ECO:0000256" key="1">
    <source>
        <dbReference type="SAM" id="Phobius"/>
    </source>
</evidence>
<protein>
    <submittedName>
        <fullName evidence="2">Uncharacterized protein</fullName>
    </submittedName>
</protein>
<accession>A0A1M6Z0T0</accession>
<evidence type="ECO:0000313" key="2">
    <source>
        <dbReference type="EMBL" id="SHL23990.1"/>
    </source>
</evidence>
<gene>
    <name evidence="2" type="ORF">SAMN05444267_101475</name>
</gene>
<keyword evidence="3" id="KW-1185">Reference proteome</keyword>
<feature type="transmembrane region" description="Helical" evidence="1">
    <location>
        <begin position="94"/>
        <end position="114"/>
    </location>
</feature>
<dbReference type="AlphaFoldDB" id="A0A1M6Z0T0"/>
<proteinExistence type="predicted"/>
<dbReference type="OrthoDB" id="1264113at2"/>
<organism evidence="2 3">
    <name type="scientific">Chryseobacterium polytrichastri</name>
    <dbReference type="NCBI Taxonomy" id="1302687"/>
    <lineage>
        <taxon>Bacteria</taxon>
        <taxon>Pseudomonadati</taxon>
        <taxon>Bacteroidota</taxon>
        <taxon>Flavobacteriia</taxon>
        <taxon>Flavobacteriales</taxon>
        <taxon>Weeksellaceae</taxon>
        <taxon>Chryseobacterium group</taxon>
        <taxon>Chryseobacterium</taxon>
    </lineage>
</organism>
<name>A0A1M6Z0T0_9FLAO</name>
<feature type="transmembrane region" description="Helical" evidence="1">
    <location>
        <begin position="37"/>
        <end position="56"/>
    </location>
</feature>
<feature type="transmembrane region" description="Helical" evidence="1">
    <location>
        <begin position="63"/>
        <end position="82"/>
    </location>
</feature>
<dbReference type="Proteomes" id="UP000184364">
    <property type="component" value="Unassembled WGS sequence"/>
</dbReference>
<sequence length="119" mass="13679">MRVLIFISIISYCLILLMGMMVPVPFILWLIGNIIQFGNIEQLFAIIGIIGIALNFMSWKKDILKSIISFIMMILPIANRLLQLPLENFNYGGFIIPFIIFLTSYSLLIILKFIKLKPI</sequence>
<keyword evidence="1" id="KW-0812">Transmembrane</keyword>
<dbReference type="STRING" id="1302687.SAMN05444267_101475"/>
<feature type="transmembrane region" description="Helical" evidence="1">
    <location>
        <begin position="12"/>
        <end position="31"/>
    </location>
</feature>
<dbReference type="EMBL" id="FRAV01000014">
    <property type="protein sequence ID" value="SHL23990.1"/>
    <property type="molecule type" value="Genomic_DNA"/>
</dbReference>